<dbReference type="GO" id="GO:0003006">
    <property type="term" value="P:developmental process involved in reproduction"/>
    <property type="evidence" value="ECO:0007669"/>
    <property type="project" value="UniProtKB-ARBA"/>
</dbReference>
<feature type="compositionally biased region" description="Basic residues" evidence="12">
    <location>
        <begin position="212"/>
        <end position="228"/>
    </location>
</feature>
<dbReference type="GO" id="GO:0000390">
    <property type="term" value="P:spliceosomal complex disassembly"/>
    <property type="evidence" value="ECO:0007669"/>
    <property type="project" value="TreeGrafter"/>
</dbReference>
<dbReference type="InterPro" id="IPR003029">
    <property type="entry name" value="S1_domain"/>
</dbReference>
<dbReference type="CDD" id="cd05684">
    <property type="entry name" value="S1_DHX8_helicase"/>
    <property type="match status" value="1"/>
</dbReference>
<dbReference type="Pfam" id="PF07717">
    <property type="entry name" value="OB_NTP_bind"/>
    <property type="match status" value="1"/>
</dbReference>
<gene>
    <name evidence="17" type="primary">8229792</name>
    <name evidence="16" type="ORF">Phum_PHUM299460</name>
</gene>
<feature type="domain" description="S1 motif" evidence="13">
    <location>
        <begin position="281"/>
        <end position="352"/>
    </location>
</feature>
<dbReference type="GO" id="GO:0016787">
    <property type="term" value="F:hydrolase activity"/>
    <property type="evidence" value="ECO:0007669"/>
    <property type="project" value="UniProtKB-KW"/>
</dbReference>
<sequence length="1236" mass="142073">MDELQKLEHLSLVSKICTELENHLGINDKDLAEFIIALSEKNNTFESFKAILLKNGAEFSDSFIENLLRLIKHMQPKDKPKLEKTVKDVLAEKFPAFTEDQSNDVNEAMAVLESLAPSNIAKMAEINNLSRDEKLIKNENTKLGDNRENKDVSPAKSLSPERKHKRKDRESTKDDKSNYKKTKIRNRSRSRSRSRSRKLKHDRYSHQDKDYKRRRSRSHSRSLHRKKRSSLERRKMSRSPSYDRKKFQRNFYSKDENVRNQTHRGRSKTPEKDLPCDPEVGKIYNGKIANIVPFGCFVQLENLRKRWEGLVHISQLRREGRITTVADVVSRGQKVKVKVLSVTGQKVSLSIKDVDQDTGKDLNPITQGLREQEEEIAHRNPDRPISLLELQRNHDEEEGESRKRVHRISSPEKWELKQMISASCINRSELPDFDEETGLLPREEDEEEDIEIELVEDEPPFLQGHGRMLHDLSPVRIVKNPDGSLAQAAMMQSALSKERREQKMLQREQEMDSMPQTLNKNWIDPLPEADTKTVTANMRGVGVISQDLPEWKKHVIGGKKSSFGKKTNMTLLEQRESLPIFKLKDDLIKAVTDNQILIVIGETGSGKTTQITQYLAESGFTFRGKIGCTQPRRVAAMSVAKRVAEEFGCRLGQEVGYTIRFEDCTSPETVIKYMTDGMLLRECLVDLDLKNYSVVMLDEAHERTIHTDVLFGLLKQAVRKRPELKLIVTSATLDAVKFSQYFFEAPIFTIPGRTFPVEVLYTKEPETDYLDASLITVMQIHLREPPGDILLFLTGQEEIDTACEILYERMKSLGPDVPELIILPVYSALPSEMQTRIFEPAPPGSRKVVIATNIAETSLTIDGIYYVVDPGFVKQKVYNSKTGMDSLVVTPISQFQSKQRAGRAGRTGPGKCYRLYVERAYRDEMLPTPVPEIQRTNLATTVSFKKLKTMGINDLLHFDFMDAPPVESLIMALEQLHSLSALDDEGLLTRLGRRMAEFPLEPNLSKMLIMSVHLGCSDEILTIVSMLSVQNVFYRPKDKQALADQKKAKFNQMEGDHLTLLAVYNSWKNNKFSNAWCYENFVQIRTLKRAQDVRKQLLGIMDRHKLDVVSAGKNTVRVQKCVCSGFFRNAAKKDPQEGYRTLVDSQVVYIHPSSALFNRQPEWVIYHELVQTTKEYMREVTTIDPKWLVEFAPAFFKFSDPTKLSKFKKNQRLEPLYNKYEEPNAWRISRVRRRRN</sequence>
<dbReference type="KEGG" id="phu:Phum_PHUM299460"/>
<reference evidence="16" key="1">
    <citation type="submission" date="2007-04" db="EMBL/GenBank/DDBJ databases">
        <title>Annotation of Pediculus humanus corporis strain USDA.</title>
        <authorList>
            <person name="Kirkness E."/>
            <person name="Hannick L."/>
            <person name="Hass B."/>
            <person name="Bruggner R."/>
            <person name="Lawson D."/>
            <person name="Bidwell S."/>
            <person name="Joardar V."/>
            <person name="Caler E."/>
            <person name="Walenz B."/>
            <person name="Inman J."/>
            <person name="Schobel S."/>
            <person name="Galinsky K."/>
            <person name="Amedeo P."/>
            <person name="Strausberg R."/>
        </authorList>
    </citation>
    <scope>NUCLEOTIDE SEQUENCE</scope>
    <source>
        <strain evidence="16">USDA</strain>
    </source>
</reference>
<dbReference type="InterPro" id="IPR012340">
    <property type="entry name" value="NA-bd_OB-fold"/>
</dbReference>
<dbReference type="Pfam" id="PF21010">
    <property type="entry name" value="HA2_C"/>
    <property type="match status" value="1"/>
</dbReference>
<evidence type="ECO:0000259" key="15">
    <source>
        <dbReference type="PROSITE" id="PS51194"/>
    </source>
</evidence>
<proteinExistence type="inferred from homology"/>
<evidence type="ECO:0000256" key="10">
    <source>
        <dbReference type="ARBA" id="ARBA00047984"/>
    </source>
</evidence>
<dbReference type="EMBL" id="DS235286">
    <property type="protein sequence ID" value="EEB14420.1"/>
    <property type="molecule type" value="Genomic_DNA"/>
</dbReference>
<evidence type="ECO:0000256" key="4">
    <source>
        <dbReference type="ARBA" id="ARBA00022741"/>
    </source>
</evidence>
<feature type="compositionally biased region" description="Basic residues" evidence="12">
    <location>
        <begin position="179"/>
        <end position="201"/>
    </location>
</feature>
<comment type="subcellular location">
    <subcellularLocation>
        <location evidence="1">Nucleus</location>
    </subcellularLocation>
</comment>
<dbReference type="CDD" id="cd18791">
    <property type="entry name" value="SF2_C_RHA"/>
    <property type="match status" value="1"/>
</dbReference>
<dbReference type="GO" id="GO:0003723">
    <property type="term" value="F:RNA binding"/>
    <property type="evidence" value="ECO:0007669"/>
    <property type="project" value="TreeGrafter"/>
</dbReference>
<feature type="compositionally biased region" description="Basic and acidic residues" evidence="12">
    <location>
        <begin position="202"/>
        <end position="211"/>
    </location>
</feature>
<comment type="similarity">
    <text evidence="11">Belongs to the DEAD box helicase family. DEAH subfamily. DDX8/PRP22 sub-subfamily.</text>
</comment>
<feature type="region of interest" description="Disordered" evidence="12">
    <location>
        <begin position="138"/>
        <end position="274"/>
    </location>
</feature>
<evidence type="ECO:0000256" key="5">
    <source>
        <dbReference type="ARBA" id="ARBA00022801"/>
    </source>
</evidence>
<dbReference type="InterPro" id="IPR014001">
    <property type="entry name" value="Helicase_ATP-bd"/>
</dbReference>
<dbReference type="OrthoDB" id="10253254at2759"/>
<dbReference type="InterPro" id="IPR044762">
    <property type="entry name" value="DHX8/Prp22_DEXHc"/>
</dbReference>
<dbReference type="InterPro" id="IPR001650">
    <property type="entry name" value="Helicase_C-like"/>
</dbReference>
<dbReference type="Gene3D" id="2.40.50.140">
    <property type="entry name" value="Nucleic acid-binding proteins"/>
    <property type="match status" value="1"/>
</dbReference>
<comment type="catalytic activity">
    <reaction evidence="10">
        <text>ATP + H2O = ADP + phosphate + H(+)</text>
        <dbReference type="Rhea" id="RHEA:13065"/>
        <dbReference type="ChEBI" id="CHEBI:15377"/>
        <dbReference type="ChEBI" id="CHEBI:15378"/>
        <dbReference type="ChEBI" id="CHEBI:30616"/>
        <dbReference type="ChEBI" id="CHEBI:43474"/>
        <dbReference type="ChEBI" id="CHEBI:456216"/>
        <dbReference type="EC" id="3.6.4.13"/>
    </reaction>
</comment>
<evidence type="ECO:0000313" key="17">
    <source>
        <dbReference type="EnsemblMetazoa" id="PHUM299460-PA"/>
    </source>
</evidence>
<dbReference type="CTD" id="8229792"/>
<evidence type="ECO:0000256" key="2">
    <source>
        <dbReference type="ARBA" id="ARBA00012552"/>
    </source>
</evidence>
<evidence type="ECO:0000313" key="18">
    <source>
        <dbReference type="Proteomes" id="UP000009046"/>
    </source>
</evidence>
<dbReference type="FunCoup" id="E0VM14">
    <property type="interactions" value="1522"/>
</dbReference>
<keyword evidence="6 16" id="KW-0347">Helicase</keyword>
<dbReference type="HOGENOM" id="CLU_001832_2_1_1"/>
<organism>
    <name type="scientific">Pediculus humanus subsp. corporis</name>
    <name type="common">Body louse</name>
    <dbReference type="NCBI Taxonomy" id="121224"/>
    <lineage>
        <taxon>Eukaryota</taxon>
        <taxon>Metazoa</taxon>
        <taxon>Ecdysozoa</taxon>
        <taxon>Arthropoda</taxon>
        <taxon>Hexapoda</taxon>
        <taxon>Insecta</taxon>
        <taxon>Pterygota</taxon>
        <taxon>Neoptera</taxon>
        <taxon>Paraneoptera</taxon>
        <taxon>Psocodea</taxon>
        <taxon>Troctomorpha</taxon>
        <taxon>Phthiraptera</taxon>
        <taxon>Anoplura</taxon>
        <taxon>Pediculidae</taxon>
        <taxon>Pediculus</taxon>
    </lineage>
</organism>
<dbReference type="EC" id="3.6.4.13" evidence="2"/>
<evidence type="ECO:0000313" key="16">
    <source>
        <dbReference type="EMBL" id="EEB14420.1"/>
    </source>
</evidence>
<dbReference type="SUPFAM" id="SSF52540">
    <property type="entry name" value="P-loop containing nucleoside triphosphate hydrolases"/>
    <property type="match status" value="1"/>
</dbReference>
<dbReference type="InterPro" id="IPR007502">
    <property type="entry name" value="Helicase-assoc_dom"/>
</dbReference>
<keyword evidence="7" id="KW-0067">ATP-binding</keyword>
<dbReference type="InterPro" id="IPR002464">
    <property type="entry name" value="DNA/RNA_helicase_DEAH_CS"/>
</dbReference>
<dbReference type="CDD" id="cd17971">
    <property type="entry name" value="DEXHc_DHX8"/>
    <property type="match status" value="1"/>
</dbReference>
<reference evidence="17" key="3">
    <citation type="submission" date="2021-02" db="UniProtKB">
        <authorList>
            <consortium name="EnsemblMetazoa"/>
        </authorList>
    </citation>
    <scope>IDENTIFICATION</scope>
    <source>
        <strain evidence="17">USDA</strain>
    </source>
</reference>
<feature type="compositionally biased region" description="Basic and acidic residues" evidence="12">
    <location>
        <begin position="168"/>
        <end position="178"/>
    </location>
</feature>
<dbReference type="Pfam" id="PF00271">
    <property type="entry name" value="Helicase_C"/>
    <property type="match status" value="1"/>
</dbReference>
<dbReference type="SMART" id="SM00847">
    <property type="entry name" value="HA2"/>
    <property type="match status" value="1"/>
</dbReference>
<dbReference type="STRING" id="121224.E0VM14"/>
<dbReference type="GO" id="GO:0003724">
    <property type="term" value="F:RNA helicase activity"/>
    <property type="evidence" value="ECO:0007669"/>
    <property type="project" value="UniProtKB-EC"/>
</dbReference>
<dbReference type="PANTHER" id="PTHR18934:SF85">
    <property type="entry name" value="ATP-DEPENDENT RNA HELICASE DHX8"/>
    <property type="match status" value="1"/>
</dbReference>
<evidence type="ECO:0000256" key="7">
    <source>
        <dbReference type="ARBA" id="ARBA00022840"/>
    </source>
</evidence>
<dbReference type="Proteomes" id="UP000009046">
    <property type="component" value="Unassembled WGS sequence"/>
</dbReference>
<protein>
    <recommendedName>
        <fullName evidence="2">RNA helicase</fullName>
        <ecNumber evidence="2">3.6.4.13</ecNumber>
    </recommendedName>
</protein>
<dbReference type="GO" id="GO:0005524">
    <property type="term" value="F:ATP binding"/>
    <property type="evidence" value="ECO:0007669"/>
    <property type="project" value="UniProtKB-KW"/>
</dbReference>
<dbReference type="PROSITE" id="PS51194">
    <property type="entry name" value="HELICASE_CTER"/>
    <property type="match status" value="1"/>
</dbReference>
<dbReference type="GO" id="GO:0071013">
    <property type="term" value="C:catalytic step 2 spliceosome"/>
    <property type="evidence" value="ECO:0007669"/>
    <property type="project" value="TreeGrafter"/>
</dbReference>
<dbReference type="Pfam" id="PF00575">
    <property type="entry name" value="S1"/>
    <property type="match status" value="1"/>
</dbReference>
<evidence type="ECO:0000256" key="1">
    <source>
        <dbReference type="ARBA" id="ARBA00004123"/>
    </source>
</evidence>
<dbReference type="FunFam" id="2.40.50.140:FF:000061">
    <property type="entry name" value="ATP-dependent RNA helicase DHX8"/>
    <property type="match status" value="1"/>
</dbReference>
<evidence type="ECO:0000256" key="11">
    <source>
        <dbReference type="ARBA" id="ARBA00060756"/>
    </source>
</evidence>
<dbReference type="PROSITE" id="PS00690">
    <property type="entry name" value="DEAH_ATP_HELICASE"/>
    <property type="match status" value="1"/>
</dbReference>
<dbReference type="FunFam" id="3.40.50.300:FF:000191">
    <property type="entry name" value="Pre-mRNA-splicing factor ATP-dependent RNA helicase"/>
    <property type="match status" value="1"/>
</dbReference>
<reference evidence="16" key="2">
    <citation type="submission" date="2007-04" db="EMBL/GenBank/DDBJ databases">
        <title>The genome of the human body louse.</title>
        <authorList>
            <consortium name="The Human Body Louse Genome Consortium"/>
            <person name="Kirkness E."/>
            <person name="Walenz B."/>
            <person name="Hass B."/>
            <person name="Bruggner R."/>
            <person name="Strausberg R."/>
        </authorList>
    </citation>
    <scope>NUCLEOTIDE SEQUENCE</scope>
    <source>
        <strain evidence="16">USDA</strain>
    </source>
</reference>
<keyword evidence="18" id="KW-1185">Reference proteome</keyword>
<dbReference type="OMA" id="MKEVDQV"/>
<feature type="domain" description="Helicase ATP-binding" evidence="14">
    <location>
        <begin position="588"/>
        <end position="751"/>
    </location>
</feature>
<evidence type="ECO:0000256" key="9">
    <source>
        <dbReference type="ARBA" id="ARBA00023242"/>
    </source>
</evidence>
<name>E0VM14_PEDHC</name>
<dbReference type="RefSeq" id="XP_002427158.1">
    <property type="nucleotide sequence ID" value="XM_002427113.1"/>
</dbReference>
<evidence type="ECO:0000256" key="8">
    <source>
        <dbReference type="ARBA" id="ARBA00023187"/>
    </source>
</evidence>
<dbReference type="Gene3D" id="1.20.120.1080">
    <property type="match status" value="1"/>
</dbReference>
<dbReference type="SMART" id="SM00487">
    <property type="entry name" value="DEXDc"/>
    <property type="match status" value="1"/>
</dbReference>
<dbReference type="InterPro" id="IPR048333">
    <property type="entry name" value="HA2_WH"/>
</dbReference>
<dbReference type="EnsemblMetazoa" id="PHUM299460-RA">
    <property type="protein sequence ID" value="PHUM299460-PA"/>
    <property type="gene ID" value="PHUM299460"/>
</dbReference>
<dbReference type="eggNOG" id="KOG0922">
    <property type="taxonomic scope" value="Eukaryota"/>
</dbReference>
<dbReference type="GeneID" id="8229792"/>
<keyword evidence="9" id="KW-0539">Nucleus</keyword>
<dbReference type="PANTHER" id="PTHR18934">
    <property type="entry name" value="ATP-DEPENDENT RNA HELICASE"/>
    <property type="match status" value="1"/>
</dbReference>
<dbReference type="Pfam" id="PF00270">
    <property type="entry name" value="DEAD"/>
    <property type="match status" value="1"/>
</dbReference>
<dbReference type="FunFam" id="3.40.50.300:FF:000101">
    <property type="entry name" value="Pre-mRNA-splicing factor ATP-dependent RNA helicase"/>
    <property type="match status" value="1"/>
</dbReference>
<dbReference type="Gene3D" id="3.40.50.300">
    <property type="entry name" value="P-loop containing nucleotide triphosphate hydrolases"/>
    <property type="match status" value="2"/>
</dbReference>
<dbReference type="InterPro" id="IPR011545">
    <property type="entry name" value="DEAD/DEAH_box_helicase_dom"/>
</dbReference>
<dbReference type="SMART" id="SM00316">
    <property type="entry name" value="S1"/>
    <property type="match status" value="1"/>
</dbReference>
<dbReference type="InParanoid" id="E0VM14"/>
<evidence type="ECO:0000256" key="12">
    <source>
        <dbReference type="SAM" id="MobiDB-lite"/>
    </source>
</evidence>
<dbReference type="SUPFAM" id="SSF50249">
    <property type="entry name" value="Nucleic acid-binding proteins"/>
    <property type="match status" value="1"/>
</dbReference>
<evidence type="ECO:0000256" key="6">
    <source>
        <dbReference type="ARBA" id="ARBA00022806"/>
    </source>
</evidence>
<dbReference type="Pfam" id="PF04408">
    <property type="entry name" value="WHD_HA2"/>
    <property type="match status" value="1"/>
</dbReference>
<feature type="domain" description="Helicase C-terminal" evidence="15">
    <location>
        <begin position="769"/>
        <end position="951"/>
    </location>
</feature>
<evidence type="ECO:0000259" key="14">
    <source>
        <dbReference type="PROSITE" id="PS51192"/>
    </source>
</evidence>
<feature type="compositionally biased region" description="Basic and acidic residues" evidence="12">
    <location>
        <begin position="138"/>
        <end position="153"/>
    </location>
</feature>
<dbReference type="InterPro" id="IPR049621">
    <property type="entry name" value="S1_DHX8_helicase"/>
</dbReference>
<dbReference type="InterPro" id="IPR011709">
    <property type="entry name" value="DEAD-box_helicase_OB_fold"/>
</dbReference>
<dbReference type="EMBL" id="AAZO01003472">
    <property type="status" value="NOT_ANNOTATED_CDS"/>
    <property type="molecule type" value="Genomic_DNA"/>
</dbReference>
<dbReference type="FunFam" id="1.20.120.1080:FF:000001">
    <property type="entry name" value="Pre-mRNA-splicing factor ATP-dependent RNA helicase"/>
    <property type="match status" value="1"/>
</dbReference>
<dbReference type="InterPro" id="IPR049588">
    <property type="entry name" value="DHX8_GH2-like"/>
</dbReference>
<dbReference type="CDD" id="cd21691">
    <property type="entry name" value="GH2-like_DHX8"/>
    <property type="match status" value="1"/>
</dbReference>
<keyword evidence="4" id="KW-0547">Nucleotide-binding</keyword>
<keyword evidence="3" id="KW-0507">mRNA processing</keyword>
<dbReference type="PROSITE" id="PS51192">
    <property type="entry name" value="HELICASE_ATP_BIND_1"/>
    <property type="match status" value="1"/>
</dbReference>
<evidence type="ECO:0000259" key="13">
    <source>
        <dbReference type="PROSITE" id="PS50126"/>
    </source>
</evidence>
<keyword evidence="8" id="KW-0508">mRNA splicing</keyword>
<feature type="region of interest" description="Disordered" evidence="12">
    <location>
        <begin position="373"/>
        <end position="406"/>
    </location>
</feature>
<keyword evidence="5" id="KW-0378">Hydrolase</keyword>
<dbReference type="PROSITE" id="PS50126">
    <property type="entry name" value="S1"/>
    <property type="match status" value="1"/>
</dbReference>
<dbReference type="VEuPathDB" id="VectorBase:PHUM299460"/>
<dbReference type="InterPro" id="IPR027417">
    <property type="entry name" value="P-loop_NTPase"/>
</dbReference>
<evidence type="ECO:0000256" key="3">
    <source>
        <dbReference type="ARBA" id="ARBA00022664"/>
    </source>
</evidence>
<accession>E0VM14</accession>
<dbReference type="SMART" id="SM00490">
    <property type="entry name" value="HELICc"/>
    <property type="match status" value="1"/>
</dbReference>
<dbReference type="AlphaFoldDB" id="E0VM14"/>